<evidence type="ECO:0000256" key="1">
    <source>
        <dbReference type="ARBA" id="ARBA00004651"/>
    </source>
</evidence>
<protein>
    <submittedName>
        <fullName evidence="10">ATP-binding cassette, subfamily B</fullName>
    </submittedName>
</protein>
<evidence type="ECO:0000256" key="5">
    <source>
        <dbReference type="ARBA" id="ARBA00022989"/>
    </source>
</evidence>
<dbReference type="AlphaFoldDB" id="A0A1H3JTT4"/>
<dbReference type="PROSITE" id="PS50929">
    <property type="entry name" value="ABC_TM1F"/>
    <property type="match status" value="1"/>
</dbReference>
<comment type="subcellular location">
    <subcellularLocation>
        <location evidence="1">Cell membrane</location>
        <topology evidence="1">Multi-pass membrane protein</topology>
    </subcellularLocation>
</comment>
<dbReference type="EMBL" id="FNPH01000002">
    <property type="protein sequence ID" value="SDY43400.1"/>
    <property type="molecule type" value="Genomic_DNA"/>
</dbReference>
<reference evidence="11" key="1">
    <citation type="submission" date="2016-10" db="EMBL/GenBank/DDBJ databases">
        <authorList>
            <person name="Varghese N."/>
            <person name="Submissions S."/>
        </authorList>
    </citation>
    <scope>NUCLEOTIDE SEQUENCE [LARGE SCALE GENOMIC DNA]</scope>
    <source>
        <strain evidence="11">DSM 45245</strain>
    </source>
</reference>
<feature type="transmembrane region" description="Helical" evidence="7">
    <location>
        <begin position="156"/>
        <end position="178"/>
    </location>
</feature>
<dbReference type="InterPro" id="IPR036640">
    <property type="entry name" value="ABC1_TM_sf"/>
</dbReference>
<dbReference type="RefSeq" id="WP_091553239.1">
    <property type="nucleotide sequence ID" value="NZ_FNPH01000002.1"/>
</dbReference>
<evidence type="ECO:0000259" key="9">
    <source>
        <dbReference type="PROSITE" id="PS50929"/>
    </source>
</evidence>
<dbReference type="Gene3D" id="1.20.1560.10">
    <property type="entry name" value="ABC transporter type 1, transmembrane domain"/>
    <property type="match status" value="1"/>
</dbReference>
<dbReference type="InterPro" id="IPR027417">
    <property type="entry name" value="P-loop_NTPase"/>
</dbReference>
<evidence type="ECO:0000313" key="10">
    <source>
        <dbReference type="EMBL" id="SDY43400.1"/>
    </source>
</evidence>
<keyword evidence="6 7" id="KW-0472">Membrane</keyword>
<dbReference type="InterPro" id="IPR003593">
    <property type="entry name" value="AAA+_ATPase"/>
</dbReference>
<keyword evidence="2 7" id="KW-0812">Transmembrane</keyword>
<dbReference type="STRING" id="405436.SAMN05444365_102249"/>
<dbReference type="OrthoDB" id="9770415at2"/>
<dbReference type="Gene3D" id="3.40.50.300">
    <property type="entry name" value="P-loop containing nucleotide triphosphate hydrolases"/>
    <property type="match status" value="1"/>
</dbReference>
<sequence length="591" mass="62941">MSQFKATFALIRRAPGWFALSALLQIMRSVFPLVPALVVSIAFDRLAEGSGLNTGMWVLFAVLIGAVLARVASLFGSVAVDGWTDSTTGGLLIRNTVARIFRRPGAEALPHSTGSTVNRLTTDSQTVADMMVSTMVVVGSTAQALFALGVMASVDVVLTVLVVVPVFAAGLLITFTSTQIKRHYARSREAAGEVSSMLREVFRAVQAIKLADGVDRVTDRVRELSETRRARTLKSRLFSQVMLGAVFNSTSGLGAGLVMLLAVSRLRDGTLTVGGIVLFVSYLVWITEFTTLFSQSLAEYKQAAVSMTRLDEVVDDGADLAALVAAPTSRSGVAAASRDSSPVGPLIQLSARQLTYRHPGSDRGIDGVDLDVRRGELVVVTGGVGAGKTTLLRVLIGALDRDAGTIEWNGVEVDRPADVLIPPRCAYTPQVPYLMTGSVRDNITAGADVTEADIERAAYLSVLDADLATMPDGLATRVGPRGTTLSGGQAQRVAAAQMLVRNPDLLVFDDISSALDVNTERELWHRLRADGARTCLAVSHREIALAQADRVMVLRDGKLVASGRYEDIRDSVPELSLPDPADLVDNLVAGQ</sequence>
<keyword evidence="3" id="KW-0547">Nucleotide-binding</keyword>
<dbReference type="SMART" id="SM00382">
    <property type="entry name" value="AAA"/>
    <property type="match status" value="1"/>
</dbReference>
<evidence type="ECO:0000256" key="3">
    <source>
        <dbReference type="ARBA" id="ARBA00022741"/>
    </source>
</evidence>
<evidence type="ECO:0000256" key="7">
    <source>
        <dbReference type="SAM" id="Phobius"/>
    </source>
</evidence>
<dbReference type="InterPro" id="IPR039421">
    <property type="entry name" value="Type_1_exporter"/>
</dbReference>
<evidence type="ECO:0000259" key="8">
    <source>
        <dbReference type="PROSITE" id="PS50893"/>
    </source>
</evidence>
<dbReference type="Proteomes" id="UP000242415">
    <property type="component" value="Unassembled WGS sequence"/>
</dbReference>
<evidence type="ECO:0000256" key="2">
    <source>
        <dbReference type="ARBA" id="ARBA00022692"/>
    </source>
</evidence>
<dbReference type="PROSITE" id="PS50893">
    <property type="entry name" value="ABC_TRANSPORTER_2"/>
    <property type="match status" value="1"/>
</dbReference>
<dbReference type="CDD" id="cd07346">
    <property type="entry name" value="ABC_6TM_exporters"/>
    <property type="match status" value="1"/>
</dbReference>
<gene>
    <name evidence="10" type="ORF">SAMN05444365_102249</name>
</gene>
<feature type="domain" description="ABC transporter" evidence="8">
    <location>
        <begin position="349"/>
        <end position="581"/>
    </location>
</feature>
<evidence type="ECO:0000313" key="11">
    <source>
        <dbReference type="Proteomes" id="UP000242415"/>
    </source>
</evidence>
<dbReference type="PANTHER" id="PTHR24221:SF423">
    <property type="entry name" value="ABC TRANSPORTER"/>
    <property type="match status" value="1"/>
</dbReference>
<name>A0A1H3JTT4_9ACTN</name>
<organism evidence="10 11">
    <name type="scientific">Micromonospora pattaloongensis</name>
    <dbReference type="NCBI Taxonomy" id="405436"/>
    <lineage>
        <taxon>Bacteria</taxon>
        <taxon>Bacillati</taxon>
        <taxon>Actinomycetota</taxon>
        <taxon>Actinomycetes</taxon>
        <taxon>Micromonosporales</taxon>
        <taxon>Micromonosporaceae</taxon>
        <taxon>Micromonospora</taxon>
    </lineage>
</organism>
<dbReference type="GO" id="GO:0016887">
    <property type="term" value="F:ATP hydrolysis activity"/>
    <property type="evidence" value="ECO:0007669"/>
    <property type="project" value="InterPro"/>
</dbReference>
<evidence type="ECO:0000256" key="4">
    <source>
        <dbReference type="ARBA" id="ARBA00022840"/>
    </source>
</evidence>
<accession>A0A1H3JTT4</accession>
<dbReference type="Pfam" id="PF00005">
    <property type="entry name" value="ABC_tran"/>
    <property type="match status" value="1"/>
</dbReference>
<dbReference type="GO" id="GO:0005524">
    <property type="term" value="F:ATP binding"/>
    <property type="evidence" value="ECO:0007669"/>
    <property type="project" value="UniProtKB-KW"/>
</dbReference>
<feature type="domain" description="ABC transmembrane type-1" evidence="9">
    <location>
        <begin position="19"/>
        <end position="302"/>
    </location>
</feature>
<dbReference type="InterPro" id="IPR003439">
    <property type="entry name" value="ABC_transporter-like_ATP-bd"/>
</dbReference>
<dbReference type="Pfam" id="PF00664">
    <property type="entry name" value="ABC_membrane"/>
    <property type="match status" value="1"/>
</dbReference>
<dbReference type="SUPFAM" id="SSF52540">
    <property type="entry name" value="P-loop containing nucleoside triphosphate hydrolases"/>
    <property type="match status" value="1"/>
</dbReference>
<proteinExistence type="predicted"/>
<feature type="transmembrane region" description="Helical" evidence="7">
    <location>
        <begin position="127"/>
        <end position="150"/>
    </location>
</feature>
<feature type="transmembrane region" description="Helical" evidence="7">
    <location>
        <begin position="269"/>
        <end position="287"/>
    </location>
</feature>
<dbReference type="SUPFAM" id="SSF90123">
    <property type="entry name" value="ABC transporter transmembrane region"/>
    <property type="match status" value="1"/>
</dbReference>
<keyword evidence="4 10" id="KW-0067">ATP-binding</keyword>
<dbReference type="GO" id="GO:0005886">
    <property type="term" value="C:plasma membrane"/>
    <property type="evidence" value="ECO:0007669"/>
    <property type="project" value="UniProtKB-SubCell"/>
</dbReference>
<keyword evidence="11" id="KW-1185">Reference proteome</keyword>
<feature type="transmembrane region" description="Helical" evidence="7">
    <location>
        <begin position="56"/>
        <end position="80"/>
    </location>
</feature>
<feature type="transmembrane region" description="Helical" evidence="7">
    <location>
        <begin position="237"/>
        <end position="263"/>
    </location>
</feature>
<dbReference type="PANTHER" id="PTHR24221">
    <property type="entry name" value="ATP-BINDING CASSETTE SUB-FAMILY B"/>
    <property type="match status" value="1"/>
</dbReference>
<dbReference type="GO" id="GO:0140359">
    <property type="term" value="F:ABC-type transporter activity"/>
    <property type="evidence" value="ECO:0007669"/>
    <property type="project" value="InterPro"/>
</dbReference>
<keyword evidence="5 7" id="KW-1133">Transmembrane helix</keyword>
<dbReference type="InterPro" id="IPR011527">
    <property type="entry name" value="ABC1_TM_dom"/>
</dbReference>
<evidence type="ECO:0000256" key="6">
    <source>
        <dbReference type="ARBA" id="ARBA00023136"/>
    </source>
</evidence>